<keyword evidence="2" id="KW-0560">Oxidoreductase</keyword>
<dbReference type="InterPro" id="IPR002347">
    <property type="entry name" value="SDR_fam"/>
</dbReference>
<sequence>MRLGLEGRVAVITGAGSGIGAGVARALAQEGSLIVAADLRETGIAPPLEVGAERWLAVPGDVSTPEGARRPVQAAVEAFGRLDILVACAGVYETGSLEEVDEKVWDRVHNVNLRGSYLCAKAAIAEMAGRGFGRVILFSSIAAQTGGGVAAGPAYVAAKAGIIGLTRSLAQKAGPHGITVNCVAPGVIDTPMTGVMGDDVKQEIARRVPLRRTGSPDDVAFVVAMLAAEGAGYLSGTHVDVNGGLHMA</sequence>
<name>A0A239P4U0_9ACTN</name>
<keyword evidence="4" id="KW-1185">Reference proteome</keyword>
<protein>
    <submittedName>
        <fullName evidence="3">3-oxoacyl-[acyl-carrier protein] reductase</fullName>
    </submittedName>
</protein>
<evidence type="ECO:0000313" key="3">
    <source>
        <dbReference type="EMBL" id="SNT62141.1"/>
    </source>
</evidence>
<dbReference type="PROSITE" id="PS00061">
    <property type="entry name" value="ADH_SHORT"/>
    <property type="match status" value="1"/>
</dbReference>
<dbReference type="PRINTS" id="PR00080">
    <property type="entry name" value="SDRFAMILY"/>
</dbReference>
<organism evidence="3 4">
    <name type="scientific">Actinomadura meyerae</name>
    <dbReference type="NCBI Taxonomy" id="240840"/>
    <lineage>
        <taxon>Bacteria</taxon>
        <taxon>Bacillati</taxon>
        <taxon>Actinomycetota</taxon>
        <taxon>Actinomycetes</taxon>
        <taxon>Streptosporangiales</taxon>
        <taxon>Thermomonosporaceae</taxon>
        <taxon>Actinomadura</taxon>
    </lineage>
</organism>
<dbReference type="Gene3D" id="3.40.50.720">
    <property type="entry name" value="NAD(P)-binding Rossmann-like Domain"/>
    <property type="match status" value="1"/>
</dbReference>
<accession>A0A239P4U0</accession>
<dbReference type="GO" id="GO:0016616">
    <property type="term" value="F:oxidoreductase activity, acting on the CH-OH group of donors, NAD or NADP as acceptor"/>
    <property type="evidence" value="ECO:0007669"/>
    <property type="project" value="TreeGrafter"/>
</dbReference>
<dbReference type="InterPro" id="IPR020904">
    <property type="entry name" value="Sc_DH/Rdtase_CS"/>
</dbReference>
<dbReference type="Pfam" id="PF13561">
    <property type="entry name" value="adh_short_C2"/>
    <property type="match status" value="1"/>
</dbReference>
<reference evidence="3 4" key="1">
    <citation type="submission" date="2017-06" db="EMBL/GenBank/DDBJ databases">
        <authorList>
            <person name="Kim H.J."/>
            <person name="Triplett B.A."/>
        </authorList>
    </citation>
    <scope>NUCLEOTIDE SEQUENCE [LARGE SCALE GENOMIC DNA]</scope>
    <source>
        <strain evidence="3 4">DSM 44715</strain>
    </source>
</reference>
<dbReference type="SUPFAM" id="SSF51735">
    <property type="entry name" value="NAD(P)-binding Rossmann-fold domains"/>
    <property type="match status" value="1"/>
</dbReference>
<dbReference type="EMBL" id="FZOR01000069">
    <property type="protein sequence ID" value="SNT62141.1"/>
    <property type="molecule type" value="Genomic_DNA"/>
</dbReference>
<dbReference type="PANTHER" id="PTHR42760">
    <property type="entry name" value="SHORT-CHAIN DEHYDROGENASES/REDUCTASES FAMILY MEMBER"/>
    <property type="match status" value="1"/>
</dbReference>
<evidence type="ECO:0000256" key="2">
    <source>
        <dbReference type="ARBA" id="ARBA00023002"/>
    </source>
</evidence>
<dbReference type="PRINTS" id="PR00081">
    <property type="entry name" value="GDHRDH"/>
</dbReference>
<gene>
    <name evidence="3" type="ORF">SAMN05443665_106920</name>
</gene>
<evidence type="ECO:0000313" key="4">
    <source>
        <dbReference type="Proteomes" id="UP000198318"/>
    </source>
</evidence>
<dbReference type="AlphaFoldDB" id="A0A239P4U0"/>
<dbReference type="PANTHER" id="PTHR42760:SF133">
    <property type="entry name" value="3-OXOACYL-[ACYL-CARRIER-PROTEIN] REDUCTASE"/>
    <property type="match status" value="1"/>
</dbReference>
<dbReference type="FunFam" id="3.40.50.720:FF:000084">
    <property type="entry name" value="Short-chain dehydrogenase reductase"/>
    <property type="match status" value="1"/>
</dbReference>
<dbReference type="Proteomes" id="UP000198318">
    <property type="component" value="Unassembled WGS sequence"/>
</dbReference>
<comment type="similarity">
    <text evidence="1">Belongs to the short-chain dehydrogenases/reductases (SDR) family.</text>
</comment>
<dbReference type="RefSeq" id="WP_179271912.1">
    <property type="nucleotide sequence ID" value="NZ_FZOR01000069.1"/>
</dbReference>
<evidence type="ECO:0000256" key="1">
    <source>
        <dbReference type="ARBA" id="ARBA00006484"/>
    </source>
</evidence>
<dbReference type="InterPro" id="IPR036291">
    <property type="entry name" value="NAD(P)-bd_dom_sf"/>
</dbReference>
<proteinExistence type="inferred from homology"/>